<feature type="transmembrane region" description="Helical" evidence="1">
    <location>
        <begin position="576"/>
        <end position="593"/>
    </location>
</feature>
<gene>
    <name evidence="2" type="ORF">DQQ01_13275</name>
</gene>
<feature type="transmembrane region" description="Helical" evidence="1">
    <location>
        <begin position="427"/>
        <end position="450"/>
    </location>
</feature>
<feature type="transmembrane region" description="Helical" evidence="1">
    <location>
        <begin position="389"/>
        <end position="415"/>
    </location>
</feature>
<feature type="transmembrane region" description="Helical" evidence="1">
    <location>
        <begin position="544"/>
        <end position="564"/>
    </location>
</feature>
<accession>A0A2Z4UD14</accession>
<keyword evidence="1" id="KW-1133">Transmembrane helix</keyword>
<proteinExistence type="predicted"/>
<sequence>MKKNNWKAYLLRVILILGIGLLAGTIAESLYELNTCRRAKKGGYEIEKEEISKQNITIIDNGVVAEGEQKTKTIHVQIPERYVNKLRYDYSSEVTFTPNIQINTKDIYKNPEMRTIKDISRYNLNESVINIKDYVTEVRIIVPSNVEIGKIIVDNTWDFNWYRVFYISIFVSLILFVINFRGVLAKKIEYGFAVISLSCGLLFIAIQPPECVSWDEHIHFSKTFDWFENGIADRSISEDYIYNNQEDFERSAFFSKEEKSMQIEYLNENADTVASTYERNAFSLNAVGEFHMAFLVKVVKHLGLSFYGQYLVAKIANLLLYTILMFFAIRIAPIGKKFLAVTALMPSAMLQSVSITYDVVVIGFTVLGFTCIVKEFYEIQTKFTWKKLFFITMIFVIGSCPKPVYIFLLATLLALPKTKFSSGKQRILMKGIIVIVCLCMIMTMLLPAAAGAVEGDERGGDTNVMEQFALVLTHPFAYIKIFFKDVWSSLDAYLFGSESLGFLAYANMHPWTSFLGVFSIGVALTEKKKELVLKGKTKIMYKVWLGTLIFVVIGLIWSSLYIVFTPVGATSILGVQARYYLPLLYPLCMAFYSEKIEGKWNEKTYTMIILLVMLWVTHGAFYQQYFLTYCQ</sequence>
<evidence type="ECO:0008006" key="4">
    <source>
        <dbReference type="Google" id="ProtNLM"/>
    </source>
</evidence>
<organism evidence="2 3">
    <name type="scientific">Blautia argi</name>
    <dbReference type="NCBI Taxonomy" id="1912897"/>
    <lineage>
        <taxon>Bacteria</taxon>
        <taxon>Bacillati</taxon>
        <taxon>Bacillota</taxon>
        <taxon>Clostridia</taxon>
        <taxon>Lachnospirales</taxon>
        <taxon>Lachnospiraceae</taxon>
        <taxon>Blautia</taxon>
    </lineage>
</organism>
<keyword evidence="1" id="KW-0812">Transmembrane</keyword>
<keyword evidence="1" id="KW-0472">Membrane</keyword>
<feature type="transmembrane region" description="Helical" evidence="1">
    <location>
        <begin position="190"/>
        <end position="206"/>
    </location>
</feature>
<evidence type="ECO:0000256" key="1">
    <source>
        <dbReference type="SAM" id="Phobius"/>
    </source>
</evidence>
<keyword evidence="3" id="KW-1185">Reference proteome</keyword>
<dbReference type="Proteomes" id="UP000250003">
    <property type="component" value="Chromosome"/>
</dbReference>
<dbReference type="AlphaFoldDB" id="A0A2Z4UD14"/>
<feature type="transmembrane region" description="Helical" evidence="1">
    <location>
        <begin position="307"/>
        <end position="329"/>
    </location>
</feature>
<reference evidence="3" key="1">
    <citation type="submission" date="2018-06" db="EMBL/GenBank/DDBJ databases">
        <title>Description of Blautia argi sp. nov., a new anaerobic isolated from dog feces.</title>
        <authorList>
            <person name="Chang Y.-H."/>
            <person name="Paek J."/>
            <person name="Shin Y."/>
        </authorList>
    </citation>
    <scope>NUCLEOTIDE SEQUENCE [LARGE SCALE GENOMIC DNA]</scope>
    <source>
        <strain evidence="3">KCTC 15426</strain>
    </source>
</reference>
<evidence type="ECO:0000313" key="3">
    <source>
        <dbReference type="Proteomes" id="UP000250003"/>
    </source>
</evidence>
<feature type="transmembrane region" description="Helical" evidence="1">
    <location>
        <begin position="355"/>
        <end position="377"/>
    </location>
</feature>
<protein>
    <recommendedName>
        <fullName evidence="4">DUF2142 domain-containing protein</fullName>
    </recommendedName>
</protein>
<feature type="transmembrane region" description="Helical" evidence="1">
    <location>
        <begin position="161"/>
        <end position="178"/>
    </location>
</feature>
<dbReference type="OrthoDB" id="2220917at2"/>
<dbReference type="InterPro" id="IPR018674">
    <property type="entry name" value="DUF2142_membrane"/>
</dbReference>
<dbReference type="Pfam" id="PF09913">
    <property type="entry name" value="DUF2142"/>
    <property type="match status" value="1"/>
</dbReference>
<evidence type="ECO:0000313" key="2">
    <source>
        <dbReference type="EMBL" id="AWY98950.1"/>
    </source>
</evidence>
<dbReference type="RefSeq" id="WP_111920411.1">
    <property type="nucleotide sequence ID" value="NZ_CAUWHR010000017.1"/>
</dbReference>
<dbReference type="KEGG" id="blau:DQQ01_13275"/>
<feature type="transmembrane region" description="Helical" evidence="1">
    <location>
        <begin position="605"/>
        <end position="625"/>
    </location>
</feature>
<dbReference type="EMBL" id="CP030280">
    <property type="protein sequence ID" value="AWY98950.1"/>
    <property type="molecule type" value="Genomic_DNA"/>
</dbReference>
<feature type="transmembrane region" description="Helical" evidence="1">
    <location>
        <begin position="502"/>
        <end position="524"/>
    </location>
</feature>
<name>A0A2Z4UD14_9FIRM</name>